<evidence type="ECO:0000313" key="4">
    <source>
        <dbReference type="Proteomes" id="UP000184304"/>
    </source>
</evidence>
<feature type="compositionally biased region" description="Acidic residues" evidence="1">
    <location>
        <begin position="50"/>
        <end position="60"/>
    </location>
</feature>
<protein>
    <submittedName>
        <fullName evidence="3">Uncharacterized protein</fullName>
    </submittedName>
</protein>
<keyword evidence="2" id="KW-0812">Transmembrane</keyword>
<accession>A0A1L9NFS4</accession>
<feature type="transmembrane region" description="Helical" evidence="2">
    <location>
        <begin position="90"/>
        <end position="111"/>
    </location>
</feature>
<evidence type="ECO:0000256" key="1">
    <source>
        <dbReference type="SAM" id="MobiDB-lite"/>
    </source>
</evidence>
<keyword evidence="2" id="KW-1133">Transmembrane helix</keyword>
<evidence type="ECO:0000313" key="3">
    <source>
        <dbReference type="EMBL" id="OJI88085.1"/>
    </source>
</evidence>
<keyword evidence="4" id="KW-1185">Reference proteome</keyword>
<dbReference type="EMBL" id="KV878180">
    <property type="protein sequence ID" value="OJI88085.1"/>
    <property type="molecule type" value="Genomic_DNA"/>
</dbReference>
<gene>
    <name evidence="3" type="ORF">ASPTUDRAFT_920645</name>
</gene>
<reference evidence="4" key="1">
    <citation type="journal article" date="2017" name="Genome Biol.">
        <title>Comparative genomics reveals high biological diversity and specific adaptations in the industrially and medically important fungal genus Aspergillus.</title>
        <authorList>
            <person name="de Vries R.P."/>
            <person name="Riley R."/>
            <person name="Wiebenga A."/>
            <person name="Aguilar-Osorio G."/>
            <person name="Amillis S."/>
            <person name="Uchima C.A."/>
            <person name="Anderluh G."/>
            <person name="Asadollahi M."/>
            <person name="Askin M."/>
            <person name="Barry K."/>
            <person name="Battaglia E."/>
            <person name="Bayram O."/>
            <person name="Benocci T."/>
            <person name="Braus-Stromeyer S.A."/>
            <person name="Caldana C."/>
            <person name="Canovas D."/>
            <person name="Cerqueira G.C."/>
            <person name="Chen F."/>
            <person name="Chen W."/>
            <person name="Choi C."/>
            <person name="Clum A."/>
            <person name="Dos Santos R.A."/>
            <person name="Damasio A.R."/>
            <person name="Diallinas G."/>
            <person name="Emri T."/>
            <person name="Fekete E."/>
            <person name="Flipphi M."/>
            <person name="Freyberg S."/>
            <person name="Gallo A."/>
            <person name="Gournas C."/>
            <person name="Habgood R."/>
            <person name="Hainaut M."/>
            <person name="Harispe M.L."/>
            <person name="Henrissat B."/>
            <person name="Hilden K.S."/>
            <person name="Hope R."/>
            <person name="Hossain A."/>
            <person name="Karabika E."/>
            <person name="Karaffa L."/>
            <person name="Karanyi Z."/>
            <person name="Krasevec N."/>
            <person name="Kuo A."/>
            <person name="Kusch H."/>
            <person name="LaButti K."/>
            <person name="Lagendijk E.L."/>
            <person name="Lapidus A."/>
            <person name="Levasseur A."/>
            <person name="Lindquist E."/>
            <person name="Lipzen A."/>
            <person name="Logrieco A.F."/>
            <person name="MacCabe A."/>
            <person name="Maekelae M.R."/>
            <person name="Malavazi I."/>
            <person name="Melin P."/>
            <person name="Meyer V."/>
            <person name="Mielnichuk N."/>
            <person name="Miskei M."/>
            <person name="Molnar A.P."/>
            <person name="Mule G."/>
            <person name="Ngan C.Y."/>
            <person name="Orejas M."/>
            <person name="Orosz E."/>
            <person name="Ouedraogo J.P."/>
            <person name="Overkamp K.M."/>
            <person name="Park H.-S."/>
            <person name="Perrone G."/>
            <person name="Piumi F."/>
            <person name="Punt P.J."/>
            <person name="Ram A.F."/>
            <person name="Ramon A."/>
            <person name="Rauscher S."/>
            <person name="Record E."/>
            <person name="Riano-Pachon D.M."/>
            <person name="Robert V."/>
            <person name="Roehrig J."/>
            <person name="Ruller R."/>
            <person name="Salamov A."/>
            <person name="Salih N.S."/>
            <person name="Samson R.A."/>
            <person name="Sandor E."/>
            <person name="Sanguinetti M."/>
            <person name="Schuetze T."/>
            <person name="Sepcic K."/>
            <person name="Shelest E."/>
            <person name="Sherlock G."/>
            <person name="Sophianopoulou V."/>
            <person name="Squina F.M."/>
            <person name="Sun H."/>
            <person name="Susca A."/>
            <person name="Todd R.B."/>
            <person name="Tsang A."/>
            <person name="Unkles S.E."/>
            <person name="van de Wiele N."/>
            <person name="van Rossen-Uffink D."/>
            <person name="Oliveira J.V."/>
            <person name="Vesth T.C."/>
            <person name="Visser J."/>
            <person name="Yu J.-H."/>
            <person name="Zhou M."/>
            <person name="Andersen M.R."/>
            <person name="Archer D.B."/>
            <person name="Baker S.E."/>
            <person name="Benoit I."/>
            <person name="Brakhage A.A."/>
            <person name="Braus G.H."/>
            <person name="Fischer R."/>
            <person name="Frisvad J.C."/>
            <person name="Goldman G.H."/>
            <person name="Houbraken J."/>
            <person name="Oakley B."/>
            <person name="Pocsi I."/>
            <person name="Scazzocchio C."/>
            <person name="Seiboth B."/>
            <person name="vanKuyk P.A."/>
            <person name="Wortman J."/>
            <person name="Dyer P.S."/>
            <person name="Grigoriev I.V."/>
        </authorList>
    </citation>
    <scope>NUCLEOTIDE SEQUENCE [LARGE SCALE GENOMIC DNA]</scope>
    <source>
        <strain evidence="4">CBS 134.48</strain>
    </source>
</reference>
<proteinExistence type="predicted"/>
<dbReference type="VEuPathDB" id="FungiDB:ASPTUDRAFT_920645"/>
<feature type="region of interest" description="Disordered" evidence="1">
    <location>
        <begin position="23"/>
        <end position="60"/>
    </location>
</feature>
<evidence type="ECO:0000256" key="2">
    <source>
        <dbReference type="SAM" id="Phobius"/>
    </source>
</evidence>
<dbReference type="Proteomes" id="UP000184304">
    <property type="component" value="Unassembled WGS sequence"/>
</dbReference>
<keyword evidence="2" id="KW-0472">Membrane</keyword>
<sequence>MDDPQAHNLKCPRQHNGICNPISLLGDTHDQPSHRPCRLPIDPASRPECNETDGEDDDPDYTPLADVAEMHESPVRERPSGTLDLTINSFFFPVLVVVANVSIHVIPGLWLD</sequence>
<organism evidence="3 4">
    <name type="scientific">Aspergillus tubingensis (strain CBS 134.48)</name>
    <dbReference type="NCBI Taxonomy" id="767770"/>
    <lineage>
        <taxon>Eukaryota</taxon>
        <taxon>Fungi</taxon>
        <taxon>Dikarya</taxon>
        <taxon>Ascomycota</taxon>
        <taxon>Pezizomycotina</taxon>
        <taxon>Eurotiomycetes</taxon>
        <taxon>Eurotiomycetidae</taxon>
        <taxon>Eurotiales</taxon>
        <taxon>Aspergillaceae</taxon>
        <taxon>Aspergillus</taxon>
        <taxon>Aspergillus subgen. Circumdati</taxon>
    </lineage>
</organism>
<name>A0A1L9NFS4_ASPTC</name>
<dbReference type="AlphaFoldDB" id="A0A1L9NFS4"/>